<dbReference type="PANTHER" id="PTHR16019">
    <property type="entry name" value="SYNAPSE-ASSOCIATED PROTEIN"/>
    <property type="match status" value="1"/>
</dbReference>
<evidence type="ECO:0000259" key="2">
    <source>
        <dbReference type="PROSITE" id="PS50858"/>
    </source>
</evidence>
<feature type="compositionally biased region" description="Polar residues" evidence="1">
    <location>
        <begin position="265"/>
        <end position="284"/>
    </location>
</feature>
<dbReference type="PROSITE" id="PS50858">
    <property type="entry name" value="BSD"/>
    <property type="match status" value="1"/>
</dbReference>
<evidence type="ECO:0000313" key="4">
    <source>
        <dbReference type="Proteomes" id="UP001378592"/>
    </source>
</evidence>
<reference evidence="3 4" key="1">
    <citation type="submission" date="2024-03" db="EMBL/GenBank/DDBJ databases">
        <title>The genome assembly and annotation of the cricket Gryllus longicercus Weissman &amp; Gray.</title>
        <authorList>
            <person name="Szrajer S."/>
            <person name="Gray D."/>
            <person name="Ylla G."/>
        </authorList>
    </citation>
    <scope>NUCLEOTIDE SEQUENCE [LARGE SCALE GENOMIC DNA]</scope>
    <source>
        <strain evidence="3">DAG 2021-001</strain>
        <tissue evidence="3">Whole body minus gut</tissue>
    </source>
</reference>
<name>A0AAN9Z798_9ORTH</name>
<dbReference type="Gene3D" id="1.10.3970.10">
    <property type="entry name" value="BSD domain"/>
    <property type="match status" value="1"/>
</dbReference>
<dbReference type="InterPro" id="IPR035925">
    <property type="entry name" value="BSD_dom_sf"/>
</dbReference>
<protein>
    <recommendedName>
        <fullName evidence="2">BSD domain-containing protein</fullName>
    </recommendedName>
</protein>
<dbReference type="InterPro" id="IPR051494">
    <property type="entry name" value="BSD_domain-containing"/>
</dbReference>
<dbReference type="EMBL" id="JAZDUA010000128">
    <property type="protein sequence ID" value="KAK7867046.1"/>
    <property type="molecule type" value="Genomic_DNA"/>
</dbReference>
<evidence type="ECO:0000256" key="1">
    <source>
        <dbReference type="SAM" id="MobiDB-lite"/>
    </source>
</evidence>
<dbReference type="SUPFAM" id="SSF140383">
    <property type="entry name" value="BSD domain-like"/>
    <property type="match status" value="1"/>
</dbReference>
<accession>A0AAN9Z798</accession>
<dbReference type="AlphaFoldDB" id="A0AAN9Z798"/>
<dbReference type="Proteomes" id="UP001378592">
    <property type="component" value="Unassembled WGS sequence"/>
</dbReference>
<sequence length="356" mass="40626">MAERGSWWDSWYKAAKDKSVEVLEFVKRDLDEFSTAVKSEASNVVTTTTSALKDKLKLDEPESTANSVKRSVSSFLGQVSNALSPPPQDEDEEAIMIFNSQPVPLTPFQKKLHALIIDPDTFLVAPSEADLPQYKAWLEVTQEVLNNEQRLARMLAANPDLHCQYTRLVPEKVSASQFWEHYLFKKALLEDDEARREAMERRAERERQAAENFCWEQEDFGTHIELSEEEQTRLLQEYEKECENKKLLRNTSQEENLVVEDNHYSENVNETPVDTPVKKSSSVIQKDKEQSEDTDDLSVGERKDLVIVSPDGNSCHTTSSCSGDKESNDGDWEREFDLDDPELENQAVVTSEQGKV</sequence>
<feature type="region of interest" description="Disordered" evidence="1">
    <location>
        <begin position="253"/>
        <end position="356"/>
    </location>
</feature>
<feature type="domain" description="BSD" evidence="2">
    <location>
        <begin position="138"/>
        <end position="190"/>
    </location>
</feature>
<evidence type="ECO:0000313" key="3">
    <source>
        <dbReference type="EMBL" id="KAK7867046.1"/>
    </source>
</evidence>
<proteinExistence type="predicted"/>
<dbReference type="InterPro" id="IPR005607">
    <property type="entry name" value="BSD_dom"/>
</dbReference>
<dbReference type="Pfam" id="PF03909">
    <property type="entry name" value="BSD"/>
    <property type="match status" value="1"/>
</dbReference>
<dbReference type="GO" id="GO:0005737">
    <property type="term" value="C:cytoplasm"/>
    <property type="evidence" value="ECO:0007669"/>
    <property type="project" value="TreeGrafter"/>
</dbReference>
<keyword evidence="4" id="KW-1185">Reference proteome</keyword>
<comment type="caution">
    <text evidence="3">The sequence shown here is derived from an EMBL/GenBank/DDBJ whole genome shotgun (WGS) entry which is preliminary data.</text>
</comment>
<organism evidence="3 4">
    <name type="scientific">Gryllus longicercus</name>
    <dbReference type="NCBI Taxonomy" id="2509291"/>
    <lineage>
        <taxon>Eukaryota</taxon>
        <taxon>Metazoa</taxon>
        <taxon>Ecdysozoa</taxon>
        <taxon>Arthropoda</taxon>
        <taxon>Hexapoda</taxon>
        <taxon>Insecta</taxon>
        <taxon>Pterygota</taxon>
        <taxon>Neoptera</taxon>
        <taxon>Polyneoptera</taxon>
        <taxon>Orthoptera</taxon>
        <taxon>Ensifera</taxon>
        <taxon>Gryllidea</taxon>
        <taxon>Grylloidea</taxon>
        <taxon>Gryllidae</taxon>
        <taxon>Gryllinae</taxon>
        <taxon>Gryllus</taxon>
    </lineage>
</organism>
<feature type="compositionally biased region" description="Basic and acidic residues" evidence="1">
    <location>
        <begin position="323"/>
        <end position="335"/>
    </location>
</feature>
<dbReference type="PANTHER" id="PTHR16019:SF5">
    <property type="entry name" value="BSD DOMAIN-CONTAINING PROTEIN 1"/>
    <property type="match status" value="1"/>
</dbReference>
<feature type="compositionally biased region" description="Polar residues" evidence="1">
    <location>
        <begin position="311"/>
        <end position="322"/>
    </location>
</feature>
<feature type="compositionally biased region" description="Polar residues" evidence="1">
    <location>
        <begin position="347"/>
        <end position="356"/>
    </location>
</feature>
<gene>
    <name evidence="3" type="ORF">R5R35_005686</name>
</gene>